<protein>
    <recommendedName>
        <fullName evidence="3">Acyl-CoA dehydrogenase C-terminal domain-containing protein</fullName>
    </recommendedName>
</protein>
<reference evidence="1" key="1">
    <citation type="submission" date="2022-08" db="EMBL/GenBank/DDBJ databases">
        <title>Alicyclobacillus fastidiosus DSM 17978, complete genome.</title>
        <authorList>
            <person name="Wang Q."/>
            <person name="Cai R."/>
            <person name="Wang Z."/>
        </authorList>
    </citation>
    <scope>NUCLEOTIDE SEQUENCE</scope>
    <source>
        <strain evidence="1">DSM 17978</strain>
    </source>
</reference>
<proteinExistence type="predicted"/>
<evidence type="ECO:0000313" key="1">
    <source>
        <dbReference type="EMBL" id="WAH44173.1"/>
    </source>
</evidence>
<dbReference type="EMBL" id="CP104067">
    <property type="protein sequence ID" value="WAH44173.1"/>
    <property type="molecule type" value="Genomic_DNA"/>
</dbReference>
<sequence>MAARRRTHRRRAWRNVRTHTLHNPAEFKLRTVGNWFLNDALPEPGYYS</sequence>
<keyword evidence="2" id="KW-1185">Reference proteome</keyword>
<evidence type="ECO:0000313" key="2">
    <source>
        <dbReference type="Proteomes" id="UP001164761"/>
    </source>
</evidence>
<evidence type="ECO:0008006" key="3">
    <source>
        <dbReference type="Google" id="ProtNLM"/>
    </source>
</evidence>
<dbReference type="Gene3D" id="1.20.140.10">
    <property type="entry name" value="Butyryl-CoA Dehydrogenase, subunit A, domain 3"/>
    <property type="match status" value="1"/>
</dbReference>
<dbReference type="RefSeq" id="WP_268008069.1">
    <property type="nucleotide sequence ID" value="NZ_BSUT01000001.1"/>
</dbReference>
<name>A0ABY6ZMK8_9BACL</name>
<organism evidence="1 2">
    <name type="scientific">Alicyclobacillus fastidiosus</name>
    <dbReference type="NCBI Taxonomy" id="392011"/>
    <lineage>
        <taxon>Bacteria</taxon>
        <taxon>Bacillati</taxon>
        <taxon>Bacillota</taxon>
        <taxon>Bacilli</taxon>
        <taxon>Bacillales</taxon>
        <taxon>Alicyclobacillaceae</taxon>
        <taxon>Alicyclobacillus</taxon>
    </lineage>
</organism>
<accession>A0ABY6ZMK8</accession>
<gene>
    <name evidence="1" type="ORF">NZD89_12790</name>
</gene>
<dbReference type="Proteomes" id="UP001164761">
    <property type="component" value="Chromosome"/>
</dbReference>